<feature type="domain" description="Phage head morphogenesis" evidence="1">
    <location>
        <begin position="7"/>
        <end position="68"/>
    </location>
</feature>
<comment type="caution">
    <text evidence="2">The sequence shown here is derived from an EMBL/GenBank/DDBJ whole genome shotgun (WGS) entry which is preliminary data.</text>
</comment>
<organism evidence="2">
    <name type="scientific">marine sediment metagenome</name>
    <dbReference type="NCBI Taxonomy" id="412755"/>
    <lineage>
        <taxon>unclassified sequences</taxon>
        <taxon>metagenomes</taxon>
        <taxon>ecological metagenomes</taxon>
    </lineage>
</organism>
<reference evidence="2" key="1">
    <citation type="journal article" date="2015" name="Nature">
        <title>Complex archaea that bridge the gap between prokaryotes and eukaryotes.</title>
        <authorList>
            <person name="Spang A."/>
            <person name="Saw J.H."/>
            <person name="Jorgensen S.L."/>
            <person name="Zaremba-Niedzwiedzka K."/>
            <person name="Martijn J."/>
            <person name="Lind A.E."/>
            <person name="van Eijk R."/>
            <person name="Schleper C."/>
            <person name="Guy L."/>
            <person name="Ettema T.J."/>
        </authorList>
    </citation>
    <scope>NUCLEOTIDE SEQUENCE</scope>
</reference>
<proteinExistence type="predicted"/>
<evidence type="ECO:0000259" key="1">
    <source>
        <dbReference type="Pfam" id="PF04233"/>
    </source>
</evidence>
<dbReference type="InterPro" id="IPR006528">
    <property type="entry name" value="Phage_head_morphogenesis_dom"/>
</dbReference>
<name>A0A0F9CR19_9ZZZZ</name>
<sequence length="75" mass="8744">MRTIKRRRKENKTDYLKRWVTHHDDRTSAICKRLDGQTVGIHDNFKDNNTGWAGPTHPSHVNCRSTVIYVPKGDI</sequence>
<protein>
    <recommendedName>
        <fullName evidence="1">Phage head morphogenesis domain-containing protein</fullName>
    </recommendedName>
</protein>
<dbReference type="EMBL" id="LAZR01034947">
    <property type="protein sequence ID" value="KKL28862.1"/>
    <property type="molecule type" value="Genomic_DNA"/>
</dbReference>
<dbReference type="AlphaFoldDB" id="A0A0F9CR19"/>
<gene>
    <name evidence="2" type="ORF">LCGC14_2370890</name>
</gene>
<evidence type="ECO:0000313" key="2">
    <source>
        <dbReference type="EMBL" id="KKL28862.1"/>
    </source>
</evidence>
<accession>A0A0F9CR19</accession>
<dbReference type="Pfam" id="PF04233">
    <property type="entry name" value="Phage_Mu_F"/>
    <property type="match status" value="1"/>
</dbReference>